<dbReference type="FunFam" id="3.30.360.10:FF:000014">
    <property type="entry name" value="N-acetyl-gamma-glutamyl-phosphate reductase"/>
    <property type="match status" value="1"/>
</dbReference>
<keyword evidence="5 7" id="KW-0560">Oxidoreductase</keyword>
<evidence type="ECO:0000256" key="3">
    <source>
        <dbReference type="ARBA" id="ARBA00022605"/>
    </source>
</evidence>
<dbReference type="InterPro" id="IPR000706">
    <property type="entry name" value="AGPR_type-1"/>
</dbReference>
<dbReference type="HAMAP" id="MF_00150">
    <property type="entry name" value="ArgC_type1"/>
    <property type="match status" value="1"/>
</dbReference>
<dbReference type="Pfam" id="PF22698">
    <property type="entry name" value="Semialdhyde_dhC_1"/>
    <property type="match status" value="1"/>
</dbReference>
<dbReference type="EMBL" id="FXTU01000005">
    <property type="protein sequence ID" value="SMP27026.1"/>
    <property type="molecule type" value="Genomic_DNA"/>
</dbReference>
<dbReference type="SUPFAM" id="SSF55347">
    <property type="entry name" value="Glyceraldehyde-3-phosphate dehydrogenase-like, C-terminal domain"/>
    <property type="match status" value="1"/>
</dbReference>
<dbReference type="GO" id="GO:0070401">
    <property type="term" value="F:NADP+ binding"/>
    <property type="evidence" value="ECO:0007669"/>
    <property type="project" value="InterPro"/>
</dbReference>
<keyword evidence="4 7" id="KW-0521">NADP</keyword>
<evidence type="ECO:0000256" key="7">
    <source>
        <dbReference type="HAMAP-Rule" id="MF_00150"/>
    </source>
</evidence>
<evidence type="ECO:0000259" key="9">
    <source>
        <dbReference type="SMART" id="SM00859"/>
    </source>
</evidence>
<evidence type="ECO:0000256" key="6">
    <source>
        <dbReference type="ARBA" id="ARBA00050557"/>
    </source>
</evidence>
<feature type="active site" evidence="7 8">
    <location>
        <position position="148"/>
    </location>
</feature>
<dbReference type="SMART" id="SM00859">
    <property type="entry name" value="Semialdhyde_dh"/>
    <property type="match status" value="1"/>
</dbReference>
<dbReference type="AlphaFoldDB" id="A0AA46AGG5"/>
<dbReference type="GO" id="GO:0051287">
    <property type="term" value="F:NAD binding"/>
    <property type="evidence" value="ECO:0007669"/>
    <property type="project" value="InterPro"/>
</dbReference>
<dbReference type="Gene3D" id="3.40.50.720">
    <property type="entry name" value="NAD(P)-binding Rossmann-like Domain"/>
    <property type="match status" value="1"/>
</dbReference>
<feature type="domain" description="Semialdehyde dehydrogenase NAD-binding" evidence="9">
    <location>
        <begin position="2"/>
        <end position="140"/>
    </location>
</feature>
<dbReference type="GO" id="GO:0005737">
    <property type="term" value="C:cytoplasm"/>
    <property type="evidence" value="ECO:0007669"/>
    <property type="project" value="UniProtKB-SubCell"/>
</dbReference>
<comment type="similarity">
    <text evidence="7">Belongs to the NAGSA dehydrogenase family. Type 1 subfamily.</text>
</comment>
<dbReference type="SUPFAM" id="SSF51735">
    <property type="entry name" value="NAD(P)-binding Rossmann-fold domains"/>
    <property type="match status" value="1"/>
</dbReference>
<dbReference type="GO" id="GO:0006526">
    <property type="term" value="P:L-arginine biosynthetic process"/>
    <property type="evidence" value="ECO:0007669"/>
    <property type="project" value="UniProtKB-UniRule"/>
</dbReference>
<dbReference type="PANTHER" id="PTHR32338">
    <property type="entry name" value="N-ACETYL-GAMMA-GLUTAMYL-PHOSPHATE REDUCTASE, CHLOROPLASTIC-RELATED-RELATED"/>
    <property type="match status" value="1"/>
</dbReference>
<evidence type="ECO:0000256" key="8">
    <source>
        <dbReference type="PROSITE-ProRule" id="PRU10010"/>
    </source>
</evidence>
<dbReference type="Gene3D" id="3.30.360.10">
    <property type="entry name" value="Dihydrodipicolinate Reductase, domain 2"/>
    <property type="match status" value="1"/>
</dbReference>
<dbReference type="Pfam" id="PF01118">
    <property type="entry name" value="Semialdhyde_dh"/>
    <property type="match status" value="1"/>
</dbReference>
<reference evidence="10" key="1">
    <citation type="submission" date="2017-05" db="EMBL/GenBank/DDBJ databases">
        <authorList>
            <person name="Varghese N."/>
            <person name="Submissions S."/>
        </authorList>
    </citation>
    <scope>NUCLEOTIDE SEQUENCE</scope>
    <source>
        <strain evidence="10">DSM 45262</strain>
    </source>
</reference>
<comment type="subcellular location">
    <subcellularLocation>
        <location evidence="7">Cytoplasm</location>
    </subcellularLocation>
</comment>
<evidence type="ECO:0000256" key="4">
    <source>
        <dbReference type="ARBA" id="ARBA00022857"/>
    </source>
</evidence>
<comment type="pathway">
    <text evidence="1 7">Amino-acid biosynthesis; L-arginine biosynthesis; N(2)-acetyl-L-ornithine from L-glutamate: step 3/4.</text>
</comment>
<dbReference type="InterPro" id="IPR058924">
    <property type="entry name" value="AGPR_dimerisation_dom"/>
</dbReference>
<keyword evidence="7" id="KW-0963">Cytoplasm</keyword>
<dbReference type="InterPro" id="IPR050085">
    <property type="entry name" value="AGPR"/>
</dbReference>
<evidence type="ECO:0000313" key="10">
    <source>
        <dbReference type="EMBL" id="SMP27026.1"/>
    </source>
</evidence>
<comment type="function">
    <text evidence="7">Catalyzes the NADPH-dependent reduction of N-acetyl-5-glutamyl phosphate to yield N-acetyl-L-glutamate 5-semialdehyde.</text>
</comment>
<proteinExistence type="inferred from homology"/>
<comment type="catalytic activity">
    <reaction evidence="6 7">
        <text>N-acetyl-L-glutamate 5-semialdehyde + phosphate + NADP(+) = N-acetyl-L-glutamyl 5-phosphate + NADPH + H(+)</text>
        <dbReference type="Rhea" id="RHEA:21588"/>
        <dbReference type="ChEBI" id="CHEBI:15378"/>
        <dbReference type="ChEBI" id="CHEBI:29123"/>
        <dbReference type="ChEBI" id="CHEBI:43474"/>
        <dbReference type="ChEBI" id="CHEBI:57783"/>
        <dbReference type="ChEBI" id="CHEBI:57936"/>
        <dbReference type="ChEBI" id="CHEBI:58349"/>
        <dbReference type="EC" id="1.2.1.38"/>
    </reaction>
</comment>
<gene>
    <name evidence="7" type="primary">argC</name>
    <name evidence="10" type="ORF">SAMN06265361_105228</name>
</gene>
<keyword evidence="3 7" id="KW-0028">Amino-acid biosynthesis</keyword>
<dbReference type="GO" id="GO:0003942">
    <property type="term" value="F:N-acetyl-gamma-glutamyl-phosphate reductase activity"/>
    <property type="evidence" value="ECO:0007669"/>
    <property type="project" value="UniProtKB-UniRule"/>
</dbReference>
<protein>
    <recommendedName>
        <fullName evidence="7">N-acetyl-gamma-glutamyl-phosphate reductase</fullName>
        <shortName evidence="7">AGPR</shortName>
        <ecNumber evidence="7">1.2.1.38</ecNumber>
    </recommendedName>
    <alternativeName>
        <fullName evidence="7">N-acetyl-glutamate semialdehyde dehydrogenase</fullName>
        <shortName evidence="7">NAGSA dehydrogenase</shortName>
    </alternativeName>
</protein>
<keyword evidence="2 7" id="KW-0055">Arginine biosynthesis</keyword>
<dbReference type="Proteomes" id="UP001157946">
    <property type="component" value="Unassembled WGS sequence"/>
</dbReference>
<organism evidence="10 11">
    <name type="scientific">Laceyella tengchongensis</name>
    <dbReference type="NCBI Taxonomy" id="574699"/>
    <lineage>
        <taxon>Bacteria</taxon>
        <taxon>Bacillati</taxon>
        <taxon>Bacillota</taxon>
        <taxon>Bacilli</taxon>
        <taxon>Bacillales</taxon>
        <taxon>Thermoactinomycetaceae</taxon>
        <taxon>Laceyella</taxon>
    </lineage>
</organism>
<dbReference type="RefSeq" id="WP_102993591.1">
    <property type="nucleotide sequence ID" value="NZ_FXTU01000005.1"/>
</dbReference>
<dbReference type="CDD" id="cd17895">
    <property type="entry name" value="AGPR_1_N"/>
    <property type="match status" value="1"/>
</dbReference>
<dbReference type="EC" id="1.2.1.38" evidence="7"/>
<evidence type="ECO:0000256" key="5">
    <source>
        <dbReference type="ARBA" id="ARBA00023002"/>
    </source>
</evidence>
<dbReference type="InterPro" id="IPR036291">
    <property type="entry name" value="NAD(P)-bd_dom_sf"/>
</dbReference>
<dbReference type="PROSITE" id="PS01224">
    <property type="entry name" value="ARGC"/>
    <property type="match status" value="1"/>
</dbReference>
<dbReference type="InterPro" id="IPR000534">
    <property type="entry name" value="Semialdehyde_DH_NAD-bd"/>
</dbReference>
<name>A0AA46AGG5_9BACL</name>
<evidence type="ECO:0000256" key="1">
    <source>
        <dbReference type="ARBA" id="ARBA00004862"/>
    </source>
</evidence>
<dbReference type="InterPro" id="IPR023013">
    <property type="entry name" value="AGPR_AS"/>
</dbReference>
<dbReference type="CDD" id="cd23934">
    <property type="entry name" value="AGPR_1_C"/>
    <property type="match status" value="1"/>
</dbReference>
<keyword evidence="11" id="KW-1185">Reference proteome</keyword>
<sequence length="343" mass="37764">MKTAVIGSTGYGGAELIRLIEGHPHLELAMLISTSQAGDALSQAYPHLRHLAYTFQELDIAQIGQEAELVFLATPPGVSGELTPQLRAQGKLVIDLSGDFRLKDGRSYEDWYNRKAAPDKWLAEAVYGLPEWFAEEIRTADLIANPGCYPTATLLGLLPLLQHRMIDQRALVIDAKSGVTGAGRKVDQSLLFSEVNENLRPYKVDGHQHIPEIEQAAERLAGAEVRVRFVPHLVPMNRGILVSLYAPMLHKYTTTEVLHMYEEVYEDAPFVRIVESGWPSTKAVQGSNFCDIGVHVDERTGWITVLSVIDNLMKGAAGQAVQNANLRMGWAATAGLMQSPLFP</sequence>
<accession>A0AA46AGG5</accession>
<dbReference type="PANTHER" id="PTHR32338:SF10">
    <property type="entry name" value="N-ACETYL-GAMMA-GLUTAMYL-PHOSPHATE REDUCTASE, CHLOROPLASTIC-RELATED"/>
    <property type="match status" value="1"/>
</dbReference>
<evidence type="ECO:0000256" key="2">
    <source>
        <dbReference type="ARBA" id="ARBA00022571"/>
    </source>
</evidence>
<evidence type="ECO:0000313" key="11">
    <source>
        <dbReference type="Proteomes" id="UP001157946"/>
    </source>
</evidence>
<dbReference type="NCBIfam" id="TIGR01850">
    <property type="entry name" value="argC"/>
    <property type="match status" value="1"/>
</dbReference>
<comment type="caution">
    <text evidence="10">The sequence shown here is derived from an EMBL/GenBank/DDBJ whole genome shotgun (WGS) entry which is preliminary data.</text>
</comment>